<name>A0A0C1L0H7_9BACT</name>
<gene>
    <name evidence="3" type="ORF">OI18_20005</name>
</gene>
<dbReference type="Gene3D" id="2.60.120.10">
    <property type="entry name" value="Jelly Rolls"/>
    <property type="match status" value="1"/>
</dbReference>
<keyword evidence="1" id="KW-1133">Transmembrane helix</keyword>
<sequence>MKTGTSRSTPDIVLTALFFICYPIGVYKMWKGKFRPVWILWAYTILGLPVFLVTYLFAAIVLFGAFLPELDRSIGVRSDRTIVNSSDEYSVTFLKTSRETNGAYEEVKVVLNPGGGNEWHYHTAFVEKFHVLDGDLTVGMEGKGVPVHTGQDTSVHKGTMHKFYNTSSKPVSFLVRIEPARSFEKTLRCAYGLMQTGQSSPDGMPKNPWHLFLILGYSDSYLQGLPGFIQEPLIHALSKIAQWKGVAKDFDPFCM</sequence>
<comment type="caution">
    <text evidence="3">The sequence shown here is derived from an EMBL/GenBank/DDBJ whole genome shotgun (WGS) entry which is preliminary data.</text>
</comment>
<dbReference type="RefSeq" id="WP_039143142.1">
    <property type="nucleotide sequence ID" value="NZ_JSVC01000024.1"/>
</dbReference>
<evidence type="ECO:0000313" key="3">
    <source>
        <dbReference type="EMBL" id="KIC93031.1"/>
    </source>
</evidence>
<dbReference type="STRING" id="1349421.OI18_20005"/>
<evidence type="ECO:0000313" key="4">
    <source>
        <dbReference type="Proteomes" id="UP000031408"/>
    </source>
</evidence>
<feature type="transmembrane region" description="Helical" evidence="1">
    <location>
        <begin position="12"/>
        <end position="30"/>
    </location>
</feature>
<dbReference type="Proteomes" id="UP000031408">
    <property type="component" value="Unassembled WGS sequence"/>
</dbReference>
<dbReference type="Pfam" id="PF07883">
    <property type="entry name" value="Cupin_2"/>
    <property type="match status" value="1"/>
</dbReference>
<dbReference type="PANTHER" id="PTHR36440:SF1">
    <property type="entry name" value="PUTATIVE (AFU_ORTHOLOGUE AFUA_8G07350)-RELATED"/>
    <property type="match status" value="1"/>
</dbReference>
<protein>
    <recommendedName>
        <fullName evidence="2">Cupin type-2 domain-containing protein</fullName>
    </recommendedName>
</protein>
<dbReference type="SUPFAM" id="SSF51182">
    <property type="entry name" value="RmlC-like cupins"/>
    <property type="match status" value="1"/>
</dbReference>
<feature type="domain" description="Cupin type-2" evidence="2">
    <location>
        <begin position="109"/>
        <end position="175"/>
    </location>
</feature>
<dbReference type="AlphaFoldDB" id="A0A0C1L0H7"/>
<dbReference type="PANTHER" id="PTHR36440">
    <property type="entry name" value="PUTATIVE (AFU_ORTHOLOGUE AFUA_8G07350)-RELATED"/>
    <property type="match status" value="1"/>
</dbReference>
<keyword evidence="4" id="KW-1185">Reference proteome</keyword>
<keyword evidence="1" id="KW-0812">Transmembrane</keyword>
<feature type="transmembrane region" description="Helical" evidence="1">
    <location>
        <begin position="42"/>
        <end position="67"/>
    </location>
</feature>
<dbReference type="InterPro" id="IPR014710">
    <property type="entry name" value="RmlC-like_jellyroll"/>
</dbReference>
<keyword evidence="1" id="KW-0472">Membrane</keyword>
<organism evidence="3 4">
    <name type="scientific">Flavihumibacter solisilvae</name>
    <dbReference type="NCBI Taxonomy" id="1349421"/>
    <lineage>
        <taxon>Bacteria</taxon>
        <taxon>Pseudomonadati</taxon>
        <taxon>Bacteroidota</taxon>
        <taxon>Chitinophagia</taxon>
        <taxon>Chitinophagales</taxon>
        <taxon>Chitinophagaceae</taxon>
        <taxon>Flavihumibacter</taxon>
    </lineage>
</organism>
<dbReference type="InterPro" id="IPR013096">
    <property type="entry name" value="Cupin_2"/>
</dbReference>
<dbReference type="EMBL" id="JSVC01000024">
    <property type="protein sequence ID" value="KIC93031.1"/>
    <property type="molecule type" value="Genomic_DNA"/>
</dbReference>
<dbReference type="InterPro" id="IPR011051">
    <property type="entry name" value="RmlC_Cupin_sf"/>
</dbReference>
<evidence type="ECO:0000256" key="1">
    <source>
        <dbReference type="SAM" id="Phobius"/>
    </source>
</evidence>
<dbReference type="OrthoDB" id="72027at2"/>
<evidence type="ECO:0000259" key="2">
    <source>
        <dbReference type="Pfam" id="PF07883"/>
    </source>
</evidence>
<dbReference type="CDD" id="cd02208">
    <property type="entry name" value="cupin_RmlC-like"/>
    <property type="match status" value="1"/>
</dbReference>
<dbReference type="InterPro" id="IPR053146">
    <property type="entry name" value="QDO-like"/>
</dbReference>
<reference evidence="3 4" key="1">
    <citation type="submission" date="2014-11" db="EMBL/GenBank/DDBJ databases">
        <title>Genome sequence of Flavihumibacter solisilvae 3-3.</title>
        <authorList>
            <person name="Zhou G."/>
            <person name="Li M."/>
            <person name="Wang G."/>
        </authorList>
    </citation>
    <scope>NUCLEOTIDE SEQUENCE [LARGE SCALE GENOMIC DNA]</scope>
    <source>
        <strain evidence="3 4">3-3</strain>
    </source>
</reference>
<proteinExistence type="predicted"/>
<accession>A0A0C1L0H7</accession>